<reference evidence="2 3" key="1">
    <citation type="submission" date="2024-07" db="EMBL/GenBank/DDBJ databases">
        <authorList>
            <person name="Thanompreechachai J."/>
            <person name="Duangmal K."/>
        </authorList>
    </citation>
    <scope>NUCLEOTIDE SEQUENCE [LARGE SCALE GENOMIC DNA]</scope>
    <source>
        <strain evidence="2 3">LSe6-4</strain>
    </source>
</reference>
<dbReference type="EMBL" id="JBGFTU010000001">
    <property type="protein sequence ID" value="MEZ0163379.1"/>
    <property type="molecule type" value="Genomic_DNA"/>
</dbReference>
<evidence type="ECO:0000313" key="2">
    <source>
        <dbReference type="EMBL" id="MEZ0163379.1"/>
    </source>
</evidence>
<accession>A0ABV4GVR6</accession>
<dbReference type="Proteomes" id="UP001565927">
    <property type="component" value="Unassembled WGS sequence"/>
</dbReference>
<keyword evidence="3" id="KW-1185">Reference proteome</keyword>
<evidence type="ECO:0000313" key="3">
    <source>
        <dbReference type="Proteomes" id="UP001565927"/>
    </source>
</evidence>
<comment type="caution">
    <text evidence="2">The sequence shown here is derived from an EMBL/GenBank/DDBJ whole genome shotgun (WGS) entry which is preliminary data.</text>
</comment>
<sequence>MERGTVRGQGHRRAAAPGRGNPAGGPLNVLPRTGFEVELLAPRGASRLDLAVELARRCAGRVLWRFHVDTESSAAPGVRTFWHLTPAFDVLDGAGRLRCSLVDDTTIVADLDATAPPRPGWFRVLSDDPRLLRLVQRYADPEEGIGSVLAPVAEVFGAPVVEVGGVHRLDDVAGATIALAAPLPGERERPCELVTPPFTEDHGERLEELLGPARDLGFSVPLEAAVHVNLDAGPFRDVAVFRRLVELFAGREDLHRRFGTNPHCRRLGALPPDLVDLVGAEWAGWEPLRAAAARTAVTKYCDVDVTRVLGVRSGPDVLEVRLLPGSDDGVAIARQAAQLRGSLRSTR</sequence>
<feature type="region of interest" description="Disordered" evidence="1">
    <location>
        <begin position="1"/>
        <end position="27"/>
    </location>
</feature>
<gene>
    <name evidence="2" type="ORF">AB2L27_01220</name>
</gene>
<protein>
    <submittedName>
        <fullName evidence="2">Amidoligase family protein</fullName>
    </submittedName>
</protein>
<dbReference type="RefSeq" id="WP_370439627.1">
    <property type="nucleotide sequence ID" value="NZ_JBGFTU010000001.1"/>
</dbReference>
<evidence type="ECO:0000256" key="1">
    <source>
        <dbReference type="SAM" id="MobiDB-lite"/>
    </source>
</evidence>
<organism evidence="2 3">
    <name type="scientific">Kineococcus halophytocola</name>
    <dbReference type="NCBI Taxonomy" id="3234027"/>
    <lineage>
        <taxon>Bacteria</taxon>
        <taxon>Bacillati</taxon>
        <taxon>Actinomycetota</taxon>
        <taxon>Actinomycetes</taxon>
        <taxon>Kineosporiales</taxon>
        <taxon>Kineosporiaceae</taxon>
        <taxon>Kineococcus</taxon>
    </lineage>
</organism>
<dbReference type="Pfam" id="PF12224">
    <property type="entry name" value="Amidoligase_2"/>
    <property type="match status" value="1"/>
</dbReference>
<name>A0ABV4GVR6_9ACTN</name>
<dbReference type="InterPro" id="IPR022025">
    <property type="entry name" value="Amidoligase_2"/>
</dbReference>
<proteinExistence type="predicted"/>
<feature type="compositionally biased region" description="Low complexity" evidence="1">
    <location>
        <begin position="15"/>
        <end position="26"/>
    </location>
</feature>